<keyword evidence="3" id="KW-1185">Reference proteome</keyword>
<accession>A0AA86QP78</accession>
<dbReference type="AlphaFoldDB" id="A0AA86QP78"/>
<dbReference type="InterPro" id="IPR014903">
    <property type="entry name" value="DUF1796"/>
</dbReference>
<reference evidence="2 3" key="2">
    <citation type="submission" date="2024-07" db="EMBL/GenBank/DDBJ databases">
        <authorList>
            <person name="Akdeniz Z."/>
        </authorList>
    </citation>
    <scope>NUCLEOTIDE SEQUENCE [LARGE SCALE GENOMIC DNA]</scope>
</reference>
<organism evidence="1">
    <name type="scientific">Hexamita inflata</name>
    <dbReference type="NCBI Taxonomy" id="28002"/>
    <lineage>
        <taxon>Eukaryota</taxon>
        <taxon>Metamonada</taxon>
        <taxon>Diplomonadida</taxon>
        <taxon>Hexamitidae</taxon>
        <taxon>Hexamitinae</taxon>
        <taxon>Hexamita</taxon>
    </lineage>
</organism>
<protein>
    <submittedName>
        <fullName evidence="1">Uncharacterized protein</fullName>
    </submittedName>
</protein>
<reference evidence="1" key="1">
    <citation type="submission" date="2023-06" db="EMBL/GenBank/DDBJ databases">
        <authorList>
            <person name="Kurt Z."/>
        </authorList>
    </citation>
    <scope>NUCLEOTIDE SEQUENCE</scope>
</reference>
<gene>
    <name evidence="2" type="ORF">HINF_LOCUS32676</name>
    <name evidence="1" type="ORF">HINF_LOCUS46856</name>
</gene>
<proteinExistence type="predicted"/>
<name>A0AA86QP78_9EUKA</name>
<dbReference type="Proteomes" id="UP001642409">
    <property type="component" value="Unassembled WGS sequence"/>
</dbReference>
<dbReference type="EMBL" id="CATOUU010000916">
    <property type="protein sequence ID" value="CAI9959211.1"/>
    <property type="molecule type" value="Genomic_DNA"/>
</dbReference>
<evidence type="ECO:0000313" key="2">
    <source>
        <dbReference type="EMBL" id="CAL6029799.1"/>
    </source>
</evidence>
<comment type="caution">
    <text evidence="1">The sequence shown here is derived from an EMBL/GenBank/DDBJ whole genome shotgun (WGS) entry which is preliminary data.</text>
</comment>
<dbReference type="EMBL" id="CAXDID020000112">
    <property type="protein sequence ID" value="CAL6029799.1"/>
    <property type="molecule type" value="Genomic_DNA"/>
</dbReference>
<evidence type="ECO:0000313" key="3">
    <source>
        <dbReference type="Proteomes" id="UP001642409"/>
    </source>
</evidence>
<evidence type="ECO:0000313" key="1">
    <source>
        <dbReference type="EMBL" id="CAI9959211.1"/>
    </source>
</evidence>
<sequence>MSYLGCITQYNHRANSISFSTLQYSQQLTLFFRAHTLQQDLNDVKYKINLSQCQDQPLYVNYYYSNYSDDSIPIDIQQNIISIIKPKQEYDGIISLGNWCLTGISMFARKLYIVSSPLNGFGIKTWENLMRILDSKFANYWQIENMAIGKVIKSVSHKHRQTRDVYVVYDNYYNMYSNHQFDADENSATQLLTYSRFKNMLDMQIKIFLKQCDYYERIMFVLRVMDKHADVTTITEQNIIDLNTVLTKLRSNKPFELRLNVPIDWFEHVKFWVQKNNLSHFHVLCYIHELKNVFDEEFETTFQNVKLADDHWTVLLNKIIGVDEKQMTQKQIQKMIHEINGWGFEME</sequence>
<dbReference type="Pfam" id="PF08795">
    <property type="entry name" value="DUF1796"/>
    <property type="match status" value="1"/>
</dbReference>